<dbReference type="GO" id="GO:0005634">
    <property type="term" value="C:nucleus"/>
    <property type="evidence" value="ECO:0000318"/>
    <property type="project" value="GO_Central"/>
</dbReference>
<dbReference type="SUPFAM" id="SSF57667">
    <property type="entry name" value="beta-beta-alpha zinc fingers"/>
    <property type="match status" value="4"/>
</dbReference>
<feature type="domain" description="C2H2-type" evidence="9">
    <location>
        <begin position="290"/>
        <end position="313"/>
    </location>
</feature>
<dbReference type="OMA" id="IVCEVEH"/>
<dbReference type="PROSITE" id="PS50157">
    <property type="entry name" value="ZINC_FINGER_C2H2_2"/>
    <property type="match status" value="7"/>
</dbReference>
<keyword evidence="2" id="KW-0479">Metal-binding</keyword>
<keyword evidence="3 8" id="KW-0863">Zinc-finger</keyword>
<feature type="domain" description="C2H2-type" evidence="9">
    <location>
        <begin position="348"/>
        <end position="378"/>
    </location>
</feature>
<reference evidence="10" key="1">
    <citation type="submission" date="2013-07" db="EMBL/GenBank/DDBJ databases">
        <title>The genome of Eucalyptus grandis.</title>
        <authorList>
            <person name="Schmutz J."/>
            <person name="Hayes R."/>
            <person name="Myburg A."/>
            <person name="Tuskan G."/>
            <person name="Grattapaglia D."/>
            <person name="Rokhsar D.S."/>
        </authorList>
    </citation>
    <scope>NUCLEOTIDE SEQUENCE</scope>
    <source>
        <tissue evidence="10">Leaf extractions</tissue>
    </source>
</reference>
<dbReference type="STRING" id="71139.A0A059DCN0"/>
<dbReference type="InParanoid" id="A0A059DCN0"/>
<feature type="domain" description="C2H2-type" evidence="9">
    <location>
        <begin position="258"/>
        <end position="287"/>
    </location>
</feature>
<comment type="subcellular location">
    <subcellularLocation>
        <location evidence="1">Nucleus</location>
    </subcellularLocation>
</comment>
<dbReference type="SMART" id="SM00355">
    <property type="entry name" value="ZnF_C2H2"/>
    <property type="match status" value="9"/>
</dbReference>
<proteinExistence type="predicted"/>
<keyword evidence="4" id="KW-0862">Zinc</keyword>
<dbReference type="EMBL" id="KK198753">
    <property type="protein sequence ID" value="KCW88166.1"/>
    <property type="molecule type" value="Genomic_DNA"/>
</dbReference>
<evidence type="ECO:0000256" key="5">
    <source>
        <dbReference type="ARBA" id="ARBA00023015"/>
    </source>
</evidence>
<accession>A0A059DCN0</accession>
<dbReference type="eggNOG" id="KOG1721">
    <property type="taxonomic scope" value="Eukaryota"/>
</dbReference>
<dbReference type="GO" id="GO:0006357">
    <property type="term" value="P:regulation of transcription by RNA polymerase II"/>
    <property type="evidence" value="ECO:0000318"/>
    <property type="project" value="GO_Central"/>
</dbReference>
<evidence type="ECO:0000256" key="8">
    <source>
        <dbReference type="PROSITE-ProRule" id="PRU00042"/>
    </source>
</evidence>
<dbReference type="Pfam" id="PF00096">
    <property type="entry name" value="zf-C2H2"/>
    <property type="match status" value="4"/>
</dbReference>
<feature type="domain" description="C2H2-type" evidence="9">
    <location>
        <begin position="114"/>
        <end position="142"/>
    </location>
</feature>
<dbReference type="GO" id="GO:0003700">
    <property type="term" value="F:DNA-binding transcription factor activity"/>
    <property type="evidence" value="ECO:0000318"/>
    <property type="project" value="GO_Central"/>
</dbReference>
<keyword evidence="7" id="KW-0539">Nucleus</keyword>
<dbReference type="PANTHER" id="PTHR46179">
    <property type="entry name" value="ZINC FINGER PROTEIN"/>
    <property type="match status" value="1"/>
</dbReference>
<dbReference type="PROSITE" id="PS00028">
    <property type="entry name" value="ZINC_FINGER_C2H2_1"/>
    <property type="match status" value="7"/>
</dbReference>
<sequence>MIRFVLDGSRFYPSYMLTLRLGLDVGNDSEVKPLPVRGSNLVPVGVYWAGLNLGPSRSRAQNDTDPYDESSVISSNCLGFEVCSATSARAGARAMGGEESCEKPGPVFRDIRRYYCEYCGICRSKKSLITSHIQSHHQDEVEAAMAQGVEGKEGAKANNTCEECGATFKKPAYLRQHMQGHSLERPFKCSIEDCPASYRRKDHLARHFLQHKGKIFSCPVDGCNKSFAYQGNMKRHLNEIHNDEEPSTSGECKSLKQYVCPEVGCGKVFKFASKLRKHEDSHVKLETVEAFCCECMKYFSNVDYLKEHMRSAHQLVNCDTCGTKQLRKNIQRHLRTHEKKNSADSEAFRCDVEGCLSTFSTKSNLRQHVKAVHLEVRPFVCGHKDCGKKFAYKHVRDHHEKTGCHVYTPGDFEELDEQFRSRPRGGRKRKCPTIESLLRKRVTLPNELAFLSD</sequence>
<dbReference type="InterPro" id="IPR036236">
    <property type="entry name" value="Znf_C2H2_sf"/>
</dbReference>
<evidence type="ECO:0000259" key="9">
    <source>
        <dbReference type="PROSITE" id="PS50157"/>
    </source>
</evidence>
<organism evidence="10">
    <name type="scientific">Eucalyptus grandis</name>
    <name type="common">Flooded gum</name>
    <dbReference type="NCBI Taxonomy" id="71139"/>
    <lineage>
        <taxon>Eukaryota</taxon>
        <taxon>Viridiplantae</taxon>
        <taxon>Streptophyta</taxon>
        <taxon>Embryophyta</taxon>
        <taxon>Tracheophyta</taxon>
        <taxon>Spermatophyta</taxon>
        <taxon>Magnoliopsida</taxon>
        <taxon>eudicotyledons</taxon>
        <taxon>Gunneridae</taxon>
        <taxon>Pentapetalae</taxon>
        <taxon>rosids</taxon>
        <taxon>malvids</taxon>
        <taxon>Myrtales</taxon>
        <taxon>Myrtaceae</taxon>
        <taxon>Myrtoideae</taxon>
        <taxon>Eucalypteae</taxon>
        <taxon>Eucalyptus</taxon>
    </lineage>
</organism>
<dbReference type="AlphaFoldDB" id="A0A059DCN0"/>
<evidence type="ECO:0000313" key="10">
    <source>
        <dbReference type="EMBL" id="KCW88166.1"/>
    </source>
</evidence>
<dbReference type="InterPro" id="IPR051061">
    <property type="entry name" value="Zinc_finger_trans_reg"/>
</dbReference>
<evidence type="ECO:0000256" key="4">
    <source>
        <dbReference type="ARBA" id="ARBA00022833"/>
    </source>
</evidence>
<feature type="domain" description="C2H2-type" evidence="9">
    <location>
        <begin position="159"/>
        <end position="186"/>
    </location>
</feature>
<keyword evidence="5" id="KW-0805">Transcription regulation</keyword>
<evidence type="ECO:0000256" key="2">
    <source>
        <dbReference type="ARBA" id="ARBA00022723"/>
    </source>
</evidence>
<dbReference type="GO" id="GO:0005730">
    <property type="term" value="C:nucleolus"/>
    <property type="evidence" value="ECO:0000318"/>
    <property type="project" value="GO_Central"/>
</dbReference>
<dbReference type="PANTHER" id="PTHR46179:SF13">
    <property type="entry name" value="C2H2-TYPE DOMAIN-CONTAINING PROTEIN"/>
    <property type="match status" value="1"/>
</dbReference>
<protein>
    <recommendedName>
        <fullName evidence="9">C2H2-type domain-containing protein</fullName>
    </recommendedName>
</protein>
<dbReference type="Gene3D" id="3.30.160.60">
    <property type="entry name" value="Classic Zinc Finger"/>
    <property type="match status" value="5"/>
</dbReference>
<name>A0A059DCN0_EUCGR</name>
<dbReference type="Gramene" id="KCW88166">
    <property type="protein sequence ID" value="KCW88166"/>
    <property type="gene ID" value="EUGRSUZ_A00553"/>
</dbReference>
<keyword evidence="6" id="KW-0804">Transcription</keyword>
<evidence type="ECO:0000256" key="6">
    <source>
        <dbReference type="ARBA" id="ARBA00023163"/>
    </source>
</evidence>
<dbReference type="FunCoup" id="A0A059DCN0">
    <property type="interactions" value="1953"/>
</dbReference>
<dbReference type="InterPro" id="IPR013087">
    <property type="entry name" value="Znf_C2H2_type"/>
</dbReference>
<feature type="domain" description="C2H2-type" evidence="9">
    <location>
        <begin position="216"/>
        <end position="246"/>
    </location>
</feature>
<evidence type="ECO:0000256" key="3">
    <source>
        <dbReference type="ARBA" id="ARBA00022771"/>
    </source>
</evidence>
<evidence type="ECO:0000256" key="7">
    <source>
        <dbReference type="ARBA" id="ARBA00023242"/>
    </source>
</evidence>
<dbReference type="GO" id="GO:0080084">
    <property type="term" value="F:5S rDNA binding"/>
    <property type="evidence" value="ECO:0000318"/>
    <property type="project" value="GO_Central"/>
</dbReference>
<dbReference type="GO" id="GO:0008270">
    <property type="term" value="F:zinc ion binding"/>
    <property type="evidence" value="ECO:0007669"/>
    <property type="project" value="UniProtKB-KW"/>
</dbReference>
<evidence type="ECO:0000256" key="1">
    <source>
        <dbReference type="ARBA" id="ARBA00004123"/>
    </source>
</evidence>
<feature type="domain" description="C2H2-type" evidence="9">
    <location>
        <begin position="187"/>
        <end position="214"/>
    </location>
</feature>
<gene>
    <name evidence="10" type="ORF">EUGRSUZ_A00553</name>
</gene>